<feature type="compositionally biased region" description="Basic residues" evidence="2">
    <location>
        <begin position="108"/>
        <end position="120"/>
    </location>
</feature>
<evidence type="ECO:0000313" key="4">
    <source>
        <dbReference type="Proteomes" id="UP000326759"/>
    </source>
</evidence>
<dbReference type="PANTHER" id="PTHR14469">
    <property type="entry name" value="SARCOMA ANTIGEN NY-SAR-23"/>
    <property type="match status" value="1"/>
</dbReference>
<feature type="region of interest" description="Disordered" evidence="2">
    <location>
        <begin position="108"/>
        <end position="134"/>
    </location>
</feature>
<comment type="caution">
    <text evidence="3">The sequence shown here is derived from an EMBL/GenBank/DDBJ whole genome shotgun (WGS) entry which is preliminary data.</text>
</comment>
<evidence type="ECO:0000256" key="2">
    <source>
        <dbReference type="SAM" id="MobiDB-lite"/>
    </source>
</evidence>
<name>A0A5N5T6C7_9CRUS</name>
<dbReference type="PANTHER" id="PTHR14469:SF0">
    <property type="entry name" value="FAMILY WITH SEQUENCE SIMILARITY 113"/>
    <property type="match status" value="1"/>
</dbReference>
<keyword evidence="4" id="KW-1185">Reference proteome</keyword>
<dbReference type="EMBL" id="SEYY01008784">
    <property type="protein sequence ID" value="KAB7502022.1"/>
    <property type="molecule type" value="Genomic_DNA"/>
</dbReference>
<sequence length="134" mass="15954">MILEANKFTQLLCEVFEIDLLDLHYYLRFQLHRRAVDGVHWENYAIRFITCLLLTHITTAFRAPLPGRIHSWYLENVIKKADEDCANAKVFTKEIKDLVKIKLLEMKKSRKKRKKHNRNICKRDKGAKKEAKET</sequence>
<evidence type="ECO:0000313" key="3">
    <source>
        <dbReference type="EMBL" id="KAB7502022.1"/>
    </source>
</evidence>
<dbReference type="Proteomes" id="UP000326759">
    <property type="component" value="Unassembled WGS sequence"/>
</dbReference>
<protein>
    <submittedName>
        <fullName evidence="3">PC-esterase domain-containing protein 1A</fullName>
    </submittedName>
</protein>
<comment type="similarity">
    <text evidence="1">Belongs to the PC-esterase family.</text>
</comment>
<dbReference type="OrthoDB" id="9975373at2759"/>
<evidence type="ECO:0000256" key="1">
    <source>
        <dbReference type="ARBA" id="ARBA00037957"/>
    </source>
</evidence>
<proteinExistence type="inferred from homology"/>
<dbReference type="AlphaFoldDB" id="A0A5N5T6C7"/>
<accession>A0A5N5T6C7</accession>
<organism evidence="3 4">
    <name type="scientific">Armadillidium nasatum</name>
    <dbReference type="NCBI Taxonomy" id="96803"/>
    <lineage>
        <taxon>Eukaryota</taxon>
        <taxon>Metazoa</taxon>
        <taxon>Ecdysozoa</taxon>
        <taxon>Arthropoda</taxon>
        <taxon>Crustacea</taxon>
        <taxon>Multicrustacea</taxon>
        <taxon>Malacostraca</taxon>
        <taxon>Eumalacostraca</taxon>
        <taxon>Peracarida</taxon>
        <taxon>Isopoda</taxon>
        <taxon>Oniscidea</taxon>
        <taxon>Crinocheta</taxon>
        <taxon>Armadillidiidae</taxon>
        <taxon>Armadillidium</taxon>
    </lineage>
</organism>
<feature type="compositionally biased region" description="Basic and acidic residues" evidence="2">
    <location>
        <begin position="121"/>
        <end position="134"/>
    </location>
</feature>
<reference evidence="3 4" key="1">
    <citation type="journal article" date="2019" name="PLoS Biol.">
        <title>Sex chromosomes control vertical transmission of feminizing Wolbachia symbionts in an isopod.</title>
        <authorList>
            <person name="Becking T."/>
            <person name="Chebbi M.A."/>
            <person name="Giraud I."/>
            <person name="Moumen B."/>
            <person name="Laverre T."/>
            <person name="Caubet Y."/>
            <person name="Peccoud J."/>
            <person name="Gilbert C."/>
            <person name="Cordaux R."/>
        </authorList>
    </citation>
    <scope>NUCLEOTIDE SEQUENCE [LARGE SCALE GENOMIC DNA]</scope>
    <source>
        <strain evidence="3">ANa2</strain>
        <tissue evidence="3">Whole body excluding digestive tract and cuticle</tissue>
    </source>
</reference>
<gene>
    <name evidence="3" type="primary">PCED1A_0</name>
    <name evidence="3" type="ORF">Anas_12382</name>
</gene>